<dbReference type="Gene3D" id="1.20.5.170">
    <property type="match status" value="1"/>
</dbReference>
<accession>A0A166DWL6</accession>
<organism evidence="3 4">
    <name type="scientific">Sistotremastrum suecicum HHB10207 ss-3</name>
    <dbReference type="NCBI Taxonomy" id="1314776"/>
    <lineage>
        <taxon>Eukaryota</taxon>
        <taxon>Fungi</taxon>
        <taxon>Dikarya</taxon>
        <taxon>Basidiomycota</taxon>
        <taxon>Agaricomycotina</taxon>
        <taxon>Agaricomycetes</taxon>
        <taxon>Sistotremastrales</taxon>
        <taxon>Sistotremastraceae</taxon>
        <taxon>Sistotremastrum</taxon>
    </lineage>
</organism>
<evidence type="ECO:0000313" key="3">
    <source>
        <dbReference type="EMBL" id="KZT38971.1"/>
    </source>
</evidence>
<feature type="region of interest" description="Disordered" evidence="1">
    <location>
        <begin position="284"/>
        <end position="324"/>
    </location>
</feature>
<dbReference type="SMART" id="SM00338">
    <property type="entry name" value="BRLZ"/>
    <property type="match status" value="1"/>
</dbReference>
<keyword evidence="4" id="KW-1185">Reference proteome</keyword>
<sequence>MATSSNTTRTMRSESRELESGQEDNDLEESHSPPAPGRPGRKKNPNSSQAARRDQNRIAQREFRLRKQQRIRDLEARVEILSASKEESFTELLAILRDVMAENTTLRSLVRNLGAFVGDGEGGFLQKLGWKPEDFRSFVDRAETDSAFESYAARKRAAARENKTAEGTSPAAGPSTNNNTNRGQKRGRTEDSSTDKDKQTSPNTDSPADVAAAVSLDTNLLQNAPYQFPPLTSPQNALWPGLGSPRSNGMFQELVGDTRPMAGSAFSTTLPPPAPAAESFSGFFTEQSPRPAPSAMTPTQFLPPSQNTQPPVSQVRPKTPLPAPADDKFSEVVKLVKYHLSNYRRNPAYCLPQSLRPSLVQRTVEHESVIDEVLHPDLRDSMILLRQRYDLVDCLIDIAANVEIHGDDVLNHNNWEWKESWLRRWSVLVEQPLLSTSNRWRRERGEPELTMVDIKGASKS</sequence>
<protein>
    <recommendedName>
        <fullName evidence="2">BZIP domain-containing protein</fullName>
    </recommendedName>
</protein>
<feature type="region of interest" description="Disordered" evidence="1">
    <location>
        <begin position="159"/>
        <end position="208"/>
    </location>
</feature>
<feature type="compositionally biased region" description="Polar residues" evidence="1">
    <location>
        <begin position="1"/>
        <end position="10"/>
    </location>
</feature>
<dbReference type="STRING" id="1314776.A0A166DWL6"/>
<dbReference type="OrthoDB" id="2245989at2759"/>
<feature type="compositionally biased region" description="Basic and acidic residues" evidence="1">
    <location>
        <begin position="187"/>
        <end position="199"/>
    </location>
</feature>
<dbReference type="InterPro" id="IPR021833">
    <property type="entry name" value="DUF3425"/>
</dbReference>
<feature type="region of interest" description="Disordered" evidence="1">
    <location>
        <begin position="1"/>
        <end position="57"/>
    </location>
</feature>
<dbReference type="PROSITE" id="PS00036">
    <property type="entry name" value="BZIP_BASIC"/>
    <property type="match status" value="1"/>
</dbReference>
<dbReference type="Pfam" id="PF11905">
    <property type="entry name" value="DUF3425"/>
    <property type="match status" value="1"/>
</dbReference>
<dbReference type="InterPro" id="IPR004827">
    <property type="entry name" value="bZIP"/>
</dbReference>
<dbReference type="PANTHER" id="PTHR38116:SF9">
    <property type="entry name" value="BZIP DOMAIN-CONTAINING PROTEIN"/>
    <property type="match status" value="1"/>
</dbReference>
<dbReference type="EMBL" id="KV428054">
    <property type="protein sequence ID" value="KZT38971.1"/>
    <property type="molecule type" value="Genomic_DNA"/>
</dbReference>
<dbReference type="AlphaFoldDB" id="A0A166DWL6"/>
<gene>
    <name evidence="3" type="ORF">SISSUDRAFT_1061577</name>
</gene>
<dbReference type="GO" id="GO:0003700">
    <property type="term" value="F:DNA-binding transcription factor activity"/>
    <property type="evidence" value="ECO:0007669"/>
    <property type="project" value="InterPro"/>
</dbReference>
<feature type="compositionally biased region" description="Polar residues" evidence="1">
    <location>
        <begin position="296"/>
        <end position="312"/>
    </location>
</feature>
<feature type="domain" description="BZIP" evidence="2">
    <location>
        <begin position="52"/>
        <end position="66"/>
    </location>
</feature>
<dbReference type="SUPFAM" id="SSF57959">
    <property type="entry name" value="Leucine zipper domain"/>
    <property type="match status" value="1"/>
</dbReference>
<dbReference type="Proteomes" id="UP000076798">
    <property type="component" value="Unassembled WGS sequence"/>
</dbReference>
<dbReference type="InterPro" id="IPR046347">
    <property type="entry name" value="bZIP_sf"/>
</dbReference>
<dbReference type="Pfam" id="PF00170">
    <property type="entry name" value="bZIP_1"/>
    <property type="match status" value="1"/>
</dbReference>
<evidence type="ECO:0000256" key="1">
    <source>
        <dbReference type="SAM" id="MobiDB-lite"/>
    </source>
</evidence>
<name>A0A166DWL6_9AGAM</name>
<proteinExistence type="predicted"/>
<dbReference type="CDD" id="cd14688">
    <property type="entry name" value="bZIP_YAP"/>
    <property type="match status" value="1"/>
</dbReference>
<evidence type="ECO:0000259" key="2">
    <source>
        <dbReference type="PROSITE" id="PS00036"/>
    </source>
</evidence>
<evidence type="ECO:0000313" key="4">
    <source>
        <dbReference type="Proteomes" id="UP000076798"/>
    </source>
</evidence>
<reference evidence="3 4" key="1">
    <citation type="journal article" date="2016" name="Mol. Biol. Evol.">
        <title>Comparative Genomics of Early-Diverging Mushroom-Forming Fungi Provides Insights into the Origins of Lignocellulose Decay Capabilities.</title>
        <authorList>
            <person name="Nagy L.G."/>
            <person name="Riley R."/>
            <person name="Tritt A."/>
            <person name="Adam C."/>
            <person name="Daum C."/>
            <person name="Floudas D."/>
            <person name="Sun H."/>
            <person name="Yadav J.S."/>
            <person name="Pangilinan J."/>
            <person name="Larsson K.H."/>
            <person name="Matsuura K."/>
            <person name="Barry K."/>
            <person name="Labutti K."/>
            <person name="Kuo R."/>
            <person name="Ohm R.A."/>
            <person name="Bhattacharya S.S."/>
            <person name="Shirouzu T."/>
            <person name="Yoshinaga Y."/>
            <person name="Martin F.M."/>
            <person name="Grigoriev I.V."/>
            <person name="Hibbett D.S."/>
        </authorList>
    </citation>
    <scope>NUCLEOTIDE SEQUENCE [LARGE SCALE GENOMIC DNA]</scope>
    <source>
        <strain evidence="3 4">HHB10207 ss-3</strain>
    </source>
</reference>
<dbReference type="PANTHER" id="PTHR38116">
    <property type="entry name" value="CHROMOSOME 7, WHOLE GENOME SHOTGUN SEQUENCE"/>
    <property type="match status" value="1"/>
</dbReference>